<dbReference type="EMBL" id="LZEU01000001">
    <property type="protein sequence ID" value="MBC9250820.1"/>
    <property type="molecule type" value="Genomic_DNA"/>
</dbReference>
<dbReference type="RefSeq" id="WP_187805890.1">
    <property type="nucleotide sequence ID" value="NZ_LZEU01000001.1"/>
</dbReference>
<feature type="transmembrane region" description="Helical" evidence="1">
    <location>
        <begin position="60"/>
        <end position="79"/>
    </location>
</feature>
<reference evidence="2 3" key="1">
    <citation type="submission" date="2016-06" db="EMBL/GenBank/DDBJ databases">
        <authorList>
            <person name="Ramos C."/>
            <person name="Pintado A."/>
            <person name="Crespo-Gomez J.I."/>
        </authorList>
    </citation>
    <scope>NUCLEOTIDE SEQUENCE [LARGE SCALE GENOMIC DNA]</scope>
    <source>
        <strain evidence="2 3">AVO110</strain>
    </source>
</reference>
<evidence type="ECO:0000256" key="1">
    <source>
        <dbReference type="SAM" id="Phobius"/>
    </source>
</evidence>
<feature type="transmembrane region" description="Helical" evidence="1">
    <location>
        <begin position="125"/>
        <end position="147"/>
    </location>
</feature>
<protein>
    <submittedName>
        <fullName evidence="2">Uncharacterized protein</fullName>
    </submittedName>
</protein>
<keyword evidence="1" id="KW-0472">Membrane</keyword>
<organism evidence="2 3">
    <name type="scientific">Aquipseudomonas alcaligenes</name>
    <name type="common">Pseudomonas alcaligenes</name>
    <dbReference type="NCBI Taxonomy" id="43263"/>
    <lineage>
        <taxon>Bacteria</taxon>
        <taxon>Pseudomonadati</taxon>
        <taxon>Pseudomonadota</taxon>
        <taxon>Gammaproteobacteria</taxon>
        <taxon>Pseudomonadales</taxon>
        <taxon>Pseudomonadaceae</taxon>
        <taxon>Aquipseudomonas</taxon>
    </lineage>
</organism>
<dbReference type="Proteomes" id="UP000744555">
    <property type="component" value="Unassembled WGS sequence"/>
</dbReference>
<name>A0ABR7RZQ8_AQUAC</name>
<sequence length="216" mass="23599">MEQNNPYAAPQVVLVDAQAPRALQGWSPQQLVLLGWLNLAYLLGTLVVLGLAMVQQKSALGDWLSLAVTLLGSYLLLRLKAFLELRFAARGLRWPVWLSVVLSVLLECMQLYWGEDRLVGLNPLALSYFGLLALLGLLILWLGIVLLKVEHGYPSLRILGWLNIATGAMVASIILLVIGILPMLAAMVASALVFFHAARELRGDAVLPAGEVDERP</sequence>
<keyword evidence="3" id="KW-1185">Reference proteome</keyword>
<feature type="transmembrane region" description="Helical" evidence="1">
    <location>
        <begin position="31"/>
        <end position="54"/>
    </location>
</feature>
<proteinExistence type="predicted"/>
<feature type="transmembrane region" description="Helical" evidence="1">
    <location>
        <begin position="168"/>
        <end position="195"/>
    </location>
</feature>
<feature type="transmembrane region" description="Helical" evidence="1">
    <location>
        <begin position="91"/>
        <end position="113"/>
    </location>
</feature>
<keyword evidence="1" id="KW-1133">Transmembrane helix</keyword>
<comment type="caution">
    <text evidence="2">The sequence shown here is derived from an EMBL/GenBank/DDBJ whole genome shotgun (WGS) entry which is preliminary data.</text>
</comment>
<evidence type="ECO:0000313" key="2">
    <source>
        <dbReference type="EMBL" id="MBC9250820.1"/>
    </source>
</evidence>
<keyword evidence="1" id="KW-0812">Transmembrane</keyword>
<accession>A0ABR7RZQ8</accession>
<gene>
    <name evidence="2" type="ORF">A9179_11080</name>
</gene>
<evidence type="ECO:0000313" key="3">
    <source>
        <dbReference type="Proteomes" id="UP000744555"/>
    </source>
</evidence>